<dbReference type="GO" id="GO:0000287">
    <property type="term" value="F:magnesium ion binding"/>
    <property type="evidence" value="ECO:0007669"/>
    <property type="project" value="UniProtKB-UniRule"/>
</dbReference>
<evidence type="ECO:0000256" key="1">
    <source>
        <dbReference type="ARBA" id="ARBA00001771"/>
    </source>
</evidence>
<comment type="similarity">
    <text evidence="11">Belongs to the Thz kinase family.</text>
</comment>
<comment type="caution">
    <text evidence="12">The sequence shown here is derived from an EMBL/GenBank/DDBJ whole genome shotgun (WGS) entry which is preliminary data.</text>
</comment>
<comment type="function">
    <text evidence="11">Catalyzes the phosphorylation of the hydroxyl group of 4-methyl-5-beta-hydroxyethylthiazole (THZ).</text>
</comment>
<evidence type="ECO:0000313" key="13">
    <source>
        <dbReference type="Proteomes" id="UP000266172"/>
    </source>
</evidence>
<evidence type="ECO:0000256" key="2">
    <source>
        <dbReference type="ARBA" id="ARBA00001946"/>
    </source>
</evidence>
<organism evidence="12 13">
    <name type="scientific">Roseburia hominis</name>
    <dbReference type="NCBI Taxonomy" id="301301"/>
    <lineage>
        <taxon>Bacteria</taxon>
        <taxon>Bacillati</taxon>
        <taxon>Bacillota</taxon>
        <taxon>Clostridia</taxon>
        <taxon>Lachnospirales</taxon>
        <taxon>Lachnospiraceae</taxon>
        <taxon>Roseburia</taxon>
    </lineage>
</organism>
<dbReference type="SUPFAM" id="SSF53613">
    <property type="entry name" value="Ribokinase-like"/>
    <property type="match status" value="1"/>
</dbReference>
<dbReference type="EMBL" id="QRVL01000013">
    <property type="protein sequence ID" value="RGS37942.1"/>
    <property type="molecule type" value="Genomic_DNA"/>
</dbReference>
<dbReference type="InterPro" id="IPR029056">
    <property type="entry name" value="Ribokinase-like"/>
</dbReference>
<sequence>MEAYEYLEKIRAAAPRVHCITNYVTAHDVANMILACGANPVMADEPQEMGEITAHAGALALNMGTPSERREQAMLAAGKAANANGIPVLLDPVGVGASAFRRKMAEELLEAVTFTAIRGNMSEIRKLSELAEKKVTGSSGGVDVCPVDVVTEETLVEAVTFVKAVSKRLGAVLAVTGAIDLVSDGQQCVVIRGGREEMSRVTGTGCQLSGLAAAFLAVARNMEAPAGSTGGNTAGGAACAARGMEAVAAAVCVMNAAGEIAWEQRGLCGGNASYGTGIIDAVYRMDQKMLEGRIRYEVR</sequence>
<keyword evidence="8 11" id="KW-0067">ATP-binding</keyword>
<proteinExistence type="inferred from homology"/>
<evidence type="ECO:0000256" key="7">
    <source>
        <dbReference type="ARBA" id="ARBA00022777"/>
    </source>
</evidence>
<feature type="binding site" evidence="11">
    <location>
        <position position="118"/>
    </location>
    <ligand>
        <name>ATP</name>
        <dbReference type="ChEBI" id="CHEBI:30616"/>
    </ligand>
</feature>
<dbReference type="UniPathway" id="UPA00060">
    <property type="reaction ID" value="UER00139"/>
</dbReference>
<reference evidence="12 13" key="1">
    <citation type="submission" date="2018-08" db="EMBL/GenBank/DDBJ databases">
        <title>A genome reference for cultivated species of the human gut microbiota.</title>
        <authorList>
            <person name="Zou Y."/>
            <person name="Xue W."/>
            <person name="Luo G."/>
        </authorList>
    </citation>
    <scope>NUCLEOTIDE SEQUENCE [LARGE SCALE GENOMIC DNA]</scope>
    <source>
        <strain evidence="12 13">AF22-12AC</strain>
    </source>
</reference>
<evidence type="ECO:0000256" key="4">
    <source>
        <dbReference type="ARBA" id="ARBA00022679"/>
    </source>
</evidence>
<keyword evidence="9 11" id="KW-0460">Magnesium</keyword>
<evidence type="ECO:0000256" key="8">
    <source>
        <dbReference type="ARBA" id="ARBA00022840"/>
    </source>
</evidence>
<dbReference type="Gene3D" id="3.40.1190.20">
    <property type="match status" value="1"/>
</dbReference>
<feature type="binding site" evidence="11">
    <location>
        <position position="203"/>
    </location>
    <ligand>
        <name>substrate</name>
    </ligand>
</feature>
<keyword evidence="10 11" id="KW-0784">Thiamine biosynthesis</keyword>
<keyword evidence="7 11" id="KW-0418">Kinase</keyword>
<evidence type="ECO:0000256" key="10">
    <source>
        <dbReference type="ARBA" id="ARBA00022977"/>
    </source>
</evidence>
<comment type="catalytic activity">
    <reaction evidence="1 11">
        <text>5-(2-hydroxyethyl)-4-methylthiazole + ATP = 4-methyl-5-(2-phosphooxyethyl)-thiazole + ADP + H(+)</text>
        <dbReference type="Rhea" id="RHEA:24212"/>
        <dbReference type="ChEBI" id="CHEBI:15378"/>
        <dbReference type="ChEBI" id="CHEBI:17957"/>
        <dbReference type="ChEBI" id="CHEBI:30616"/>
        <dbReference type="ChEBI" id="CHEBI:58296"/>
        <dbReference type="ChEBI" id="CHEBI:456216"/>
        <dbReference type="EC" id="2.7.1.50"/>
    </reaction>
</comment>
<dbReference type="GO" id="GO:0009229">
    <property type="term" value="P:thiamine diphosphate biosynthetic process"/>
    <property type="evidence" value="ECO:0007669"/>
    <property type="project" value="UniProtKB-UniRule"/>
</dbReference>
<accession>A0A395V897</accession>
<comment type="cofactor">
    <cofactor evidence="2 11">
        <name>Mg(2+)</name>
        <dbReference type="ChEBI" id="CHEBI:18420"/>
    </cofactor>
</comment>
<dbReference type="EC" id="2.7.1.50" evidence="11"/>
<dbReference type="HAMAP" id="MF_00228">
    <property type="entry name" value="Thz_kinase"/>
    <property type="match status" value="1"/>
</dbReference>
<dbReference type="GO" id="GO:0004417">
    <property type="term" value="F:hydroxyethylthiazole kinase activity"/>
    <property type="evidence" value="ECO:0007669"/>
    <property type="project" value="UniProtKB-UniRule"/>
</dbReference>
<dbReference type="Proteomes" id="UP000266172">
    <property type="component" value="Unassembled WGS sequence"/>
</dbReference>
<name>A0A395V897_9FIRM</name>
<dbReference type="GO" id="GO:0009228">
    <property type="term" value="P:thiamine biosynthetic process"/>
    <property type="evidence" value="ECO:0007669"/>
    <property type="project" value="UniProtKB-KW"/>
</dbReference>
<evidence type="ECO:0000256" key="5">
    <source>
        <dbReference type="ARBA" id="ARBA00022723"/>
    </source>
</evidence>
<dbReference type="RefSeq" id="WP_118097923.1">
    <property type="nucleotide sequence ID" value="NZ_CATVZQ010000008.1"/>
</dbReference>
<dbReference type="InterPro" id="IPR000417">
    <property type="entry name" value="Hyethyz_kinase"/>
</dbReference>
<dbReference type="NCBIfam" id="NF006830">
    <property type="entry name" value="PRK09355.1"/>
    <property type="match status" value="1"/>
</dbReference>
<dbReference type="PIRSF" id="PIRSF000513">
    <property type="entry name" value="Thz_kinase"/>
    <property type="match status" value="1"/>
</dbReference>
<comment type="pathway">
    <text evidence="3 11">Cofactor biosynthesis; thiamine diphosphate biosynthesis; 4-methyl-5-(2-phosphoethyl)-thiazole from 5-(2-hydroxyethyl)-4-methylthiazole: step 1/1.</text>
</comment>
<dbReference type="PRINTS" id="PR01099">
    <property type="entry name" value="HYETHTZKNASE"/>
</dbReference>
<keyword evidence="6 11" id="KW-0547">Nucleotide-binding</keyword>
<keyword evidence="4 11" id="KW-0808">Transferase</keyword>
<evidence type="ECO:0000256" key="9">
    <source>
        <dbReference type="ARBA" id="ARBA00022842"/>
    </source>
</evidence>
<feature type="binding site" evidence="11">
    <location>
        <position position="176"/>
    </location>
    <ligand>
        <name>ATP</name>
        <dbReference type="ChEBI" id="CHEBI:30616"/>
    </ligand>
</feature>
<keyword evidence="5 11" id="KW-0479">Metal-binding</keyword>
<protein>
    <recommendedName>
        <fullName evidence="11">Hydroxyethylthiazole kinase</fullName>
        <ecNumber evidence="11">2.7.1.50</ecNumber>
    </recommendedName>
    <alternativeName>
        <fullName evidence="11">4-methyl-5-beta-hydroxyethylthiazole kinase</fullName>
        <shortName evidence="11">TH kinase</shortName>
        <shortName evidence="11">Thz kinase</shortName>
    </alternativeName>
</protein>
<feature type="binding site" evidence="11">
    <location>
        <position position="42"/>
    </location>
    <ligand>
        <name>substrate</name>
    </ligand>
</feature>
<gene>
    <name evidence="11" type="primary">thiM</name>
    <name evidence="12" type="ORF">DWX93_12970</name>
</gene>
<dbReference type="CDD" id="cd01170">
    <property type="entry name" value="THZ_kinase"/>
    <property type="match status" value="1"/>
</dbReference>
<dbReference type="AlphaFoldDB" id="A0A395V897"/>
<dbReference type="GO" id="GO:0005524">
    <property type="term" value="F:ATP binding"/>
    <property type="evidence" value="ECO:0007669"/>
    <property type="project" value="UniProtKB-UniRule"/>
</dbReference>
<evidence type="ECO:0000256" key="11">
    <source>
        <dbReference type="HAMAP-Rule" id="MF_00228"/>
    </source>
</evidence>
<evidence type="ECO:0000256" key="3">
    <source>
        <dbReference type="ARBA" id="ARBA00004868"/>
    </source>
</evidence>
<evidence type="ECO:0000313" key="12">
    <source>
        <dbReference type="EMBL" id="RGS37942.1"/>
    </source>
</evidence>
<evidence type="ECO:0000256" key="6">
    <source>
        <dbReference type="ARBA" id="ARBA00022741"/>
    </source>
</evidence>
<dbReference type="Pfam" id="PF02110">
    <property type="entry name" value="HK"/>
    <property type="match status" value="1"/>
</dbReference>